<accession>E1RK85</accession>
<dbReference type="GO" id="GO:0030246">
    <property type="term" value="F:carbohydrate binding"/>
    <property type="evidence" value="ECO:0007669"/>
    <property type="project" value="InterPro"/>
</dbReference>
<dbReference type="RefSeq" id="WP_013330075.1">
    <property type="nucleotide sequence ID" value="NC_014507.1"/>
</dbReference>
<keyword evidence="4" id="KW-1185">Reference proteome</keyword>
<dbReference type="Pfam" id="PF08308">
    <property type="entry name" value="PEGA"/>
    <property type="match status" value="4"/>
</dbReference>
<feature type="domain" description="PEGA" evidence="2">
    <location>
        <begin position="263"/>
        <end position="334"/>
    </location>
</feature>
<name>E1RK85_METP4</name>
<feature type="domain" description="PEGA" evidence="2">
    <location>
        <begin position="189"/>
        <end position="253"/>
    </location>
</feature>
<dbReference type="EMBL" id="CP002117">
    <property type="protein sequence ID" value="ADN36898.1"/>
    <property type="molecule type" value="Genomic_DNA"/>
</dbReference>
<keyword evidence="1" id="KW-0812">Transmembrane</keyword>
<dbReference type="STRING" id="679926.Mpet_2150"/>
<feature type="domain" description="PEGA" evidence="2">
    <location>
        <begin position="341"/>
        <end position="407"/>
    </location>
</feature>
<keyword evidence="1" id="KW-1133">Transmembrane helix</keyword>
<dbReference type="Proteomes" id="UP000006565">
    <property type="component" value="Chromosome"/>
</dbReference>
<dbReference type="HOGENOM" id="CLU_031943_0_0_2"/>
<gene>
    <name evidence="3" type="ordered locus">Mpet_2150</name>
</gene>
<evidence type="ECO:0000313" key="3">
    <source>
        <dbReference type="EMBL" id="ADN36898.1"/>
    </source>
</evidence>
<dbReference type="PANTHER" id="PTHR36194:SF1">
    <property type="entry name" value="S-LAYER-LIKE PROTEIN"/>
    <property type="match status" value="1"/>
</dbReference>
<evidence type="ECO:0000259" key="2">
    <source>
        <dbReference type="Pfam" id="PF08308"/>
    </source>
</evidence>
<feature type="domain" description="PEGA" evidence="2">
    <location>
        <begin position="117"/>
        <end position="184"/>
    </location>
</feature>
<proteinExistence type="predicted"/>
<dbReference type="OrthoDB" id="95942at2157"/>
<evidence type="ECO:0000313" key="4">
    <source>
        <dbReference type="Proteomes" id="UP000006565"/>
    </source>
</evidence>
<dbReference type="InterPro" id="IPR013784">
    <property type="entry name" value="Carb-bd-like_fold"/>
</dbReference>
<keyword evidence="1" id="KW-0472">Membrane</keyword>
<dbReference type="SUPFAM" id="SSF49452">
    <property type="entry name" value="Starch-binding domain-like"/>
    <property type="match status" value="1"/>
</dbReference>
<dbReference type="PANTHER" id="PTHR36194">
    <property type="entry name" value="S-LAYER-LIKE PROTEIN"/>
    <property type="match status" value="1"/>
</dbReference>
<reference evidence="3 4" key="1">
    <citation type="journal article" date="2010" name="Stand. Genomic Sci.">
        <title>Complete genome sequence of Methanoplanus petrolearius type strain (SEBR 4847).</title>
        <authorList>
            <person name="Brambilla E."/>
            <person name="Djao O.D."/>
            <person name="Daligault H."/>
            <person name="Lapidus A."/>
            <person name="Lucas S."/>
            <person name="Hammon N."/>
            <person name="Nolan M."/>
            <person name="Tice H."/>
            <person name="Cheng J.F."/>
            <person name="Han C."/>
            <person name="Tapia R."/>
            <person name="Goodwin L."/>
            <person name="Pitluck S."/>
            <person name="Liolios K."/>
            <person name="Ivanova N."/>
            <person name="Mavromatis K."/>
            <person name="Mikhailova N."/>
            <person name="Pati A."/>
            <person name="Chen A."/>
            <person name="Palaniappan K."/>
            <person name="Land M."/>
            <person name="Hauser L."/>
            <person name="Chang Y.J."/>
            <person name="Jeffries C.D."/>
            <person name="Rohde M."/>
            <person name="Spring S."/>
            <person name="Sikorski J."/>
            <person name="Goker M."/>
            <person name="Woyke T."/>
            <person name="Bristow J."/>
            <person name="Eisen J.A."/>
            <person name="Markowitz V."/>
            <person name="Hugenholtz P."/>
            <person name="Kyrpides N.C."/>
            <person name="Klenk H.P."/>
        </authorList>
    </citation>
    <scope>NUCLEOTIDE SEQUENCE [LARGE SCALE GENOMIC DNA]</scope>
    <source>
        <strain evidence="4">DSM 11571 / OCM 486 / SEBR 4847</strain>
    </source>
</reference>
<organism evidence="3 4">
    <name type="scientific">Methanolacinia petrolearia (strain DSM 11571 / OCM 486 / SEBR 4847)</name>
    <name type="common">Methanoplanus petrolearius</name>
    <dbReference type="NCBI Taxonomy" id="679926"/>
    <lineage>
        <taxon>Archaea</taxon>
        <taxon>Methanobacteriati</taxon>
        <taxon>Methanobacteriota</taxon>
        <taxon>Stenosarchaea group</taxon>
        <taxon>Methanomicrobia</taxon>
        <taxon>Methanomicrobiales</taxon>
        <taxon>Methanomicrobiaceae</taxon>
        <taxon>Methanolacinia</taxon>
    </lineage>
</organism>
<evidence type="ECO:0000256" key="1">
    <source>
        <dbReference type="SAM" id="Phobius"/>
    </source>
</evidence>
<dbReference type="eggNOG" id="arCOG03264">
    <property type="taxonomic scope" value="Archaea"/>
</dbReference>
<dbReference type="InterPro" id="IPR013229">
    <property type="entry name" value="PEGA"/>
</dbReference>
<dbReference type="AlphaFoldDB" id="E1RK85"/>
<protein>
    <submittedName>
        <fullName evidence="3">PEGA domain protein</fullName>
    </submittedName>
</protein>
<dbReference type="KEGG" id="mpi:Mpet_2150"/>
<dbReference type="GeneID" id="9744633"/>
<dbReference type="Gene3D" id="2.60.40.1120">
    <property type="entry name" value="Carboxypeptidase-like, regulatory domain"/>
    <property type="match status" value="1"/>
</dbReference>
<feature type="transmembrane region" description="Helical" evidence="1">
    <location>
        <begin position="416"/>
        <end position="436"/>
    </location>
</feature>
<sequence length="439" mass="45372" precursor="true">MSKKLVIGAIAILAILLIAASPVSAEQIVGNQIGWLTFHTNVDGATIYINGNAVGTTVNQQYTYTVYLDGSPSSMPSTAYAAKSGYSNSNAIGLSIPSAGETNDYYLTLNPNTPTTGSIYVQSSPTNAMVYIDGTYYGRTPQSITGLSTGSHSVLVQKSGYEDWSTTTSVSGGGTTTVYATLTTVEKYGSITVTSTPSGASVYLDGNYQGTTPMTISGVVKGGHMVELEKSGYYEWSGQVTVYAGQTTMVSQIMNQIPNPSTGTISVSSTPGGAYIYLDGAYEGVTPYSGSYIIQNVESGSHTITARLSGYQTSTVQTTVQGGGVATVTMPLTPVSTTTTGTLDITSNPTGANVYINNEYRGIAPLSLTLDTGEYSVKFSLTGYTDSTVTATVNAGATSTVQGSLVPVSSPTQTGVGIFSIIAAGIIGAAAFSLIARRQ</sequence>